<reference evidence="1 2" key="1">
    <citation type="submission" date="2017-06" db="EMBL/GenBank/DDBJ databases">
        <title>Description of Rhodopirellula bahusiensis sp. nov.</title>
        <authorList>
            <person name="Kizina J."/>
            <person name="Harder J."/>
        </authorList>
    </citation>
    <scope>NUCLEOTIDE SEQUENCE [LARGE SCALE GENOMIC DNA]</scope>
    <source>
        <strain evidence="1 2">SWK21</strain>
    </source>
</reference>
<sequence length="82" mass="9239">MFCEIFVRYFELKPVSSQIAGNLLIFDAKSYTQSGLSIDRLQAAPLGGFLATNHQFVATASCIELASGLQNESFDEMWTRRW</sequence>
<dbReference type="RefSeq" id="WP_099263802.1">
    <property type="nucleotide sequence ID" value="NZ_NIZW01000032.1"/>
</dbReference>
<organism evidence="1 2">
    <name type="scientific">Rhodopirellula bahusiensis</name>
    <dbReference type="NCBI Taxonomy" id="2014065"/>
    <lineage>
        <taxon>Bacteria</taxon>
        <taxon>Pseudomonadati</taxon>
        <taxon>Planctomycetota</taxon>
        <taxon>Planctomycetia</taxon>
        <taxon>Pirellulales</taxon>
        <taxon>Pirellulaceae</taxon>
        <taxon>Rhodopirellula</taxon>
    </lineage>
</organism>
<comment type="caution">
    <text evidence="1">The sequence shown here is derived from an EMBL/GenBank/DDBJ whole genome shotgun (WGS) entry which is preliminary data.</text>
</comment>
<dbReference type="EMBL" id="NIZW01000032">
    <property type="protein sequence ID" value="PHQ32130.1"/>
    <property type="molecule type" value="Genomic_DNA"/>
</dbReference>
<evidence type="ECO:0000313" key="1">
    <source>
        <dbReference type="EMBL" id="PHQ32130.1"/>
    </source>
</evidence>
<dbReference type="GeneID" id="90611616"/>
<dbReference type="AlphaFoldDB" id="A0A2G1VZU5"/>
<proteinExistence type="predicted"/>
<gene>
    <name evidence="1" type="ORF">CEE69_27465</name>
</gene>
<dbReference type="Proteomes" id="UP000225740">
    <property type="component" value="Unassembled WGS sequence"/>
</dbReference>
<evidence type="ECO:0000313" key="2">
    <source>
        <dbReference type="Proteomes" id="UP000225740"/>
    </source>
</evidence>
<protein>
    <submittedName>
        <fullName evidence="1">Uncharacterized protein</fullName>
    </submittedName>
</protein>
<accession>A0A2G1VZU5</accession>
<keyword evidence="2" id="KW-1185">Reference proteome</keyword>
<name>A0A2G1VZU5_9BACT</name>